<accession>A0A2W5FFI0</accession>
<organism evidence="1 2">
    <name type="scientific">Pseudopedobacter saltans</name>
    <dbReference type="NCBI Taxonomy" id="151895"/>
    <lineage>
        <taxon>Bacteria</taxon>
        <taxon>Pseudomonadati</taxon>
        <taxon>Bacteroidota</taxon>
        <taxon>Sphingobacteriia</taxon>
        <taxon>Sphingobacteriales</taxon>
        <taxon>Sphingobacteriaceae</taxon>
        <taxon>Pseudopedobacter</taxon>
    </lineage>
</organism>
<reference evidence="1 2" key="1">
    <citation type="submission" date="2017-11" db="EMBL/GenBank/DDBJ databases">
        <title>Infants hospitalized years apart are colonized by the same room-sourced microbial strains.</title>
        <authorList>
            <person name="Brooks B."/>
            <person name="Olm M.R."/>
            <person name="Firek B.A."/>
            <person name="Baker R."/>
            <person name="Thomas B.C."/>
            <person name="Morowitz M.J."/>
            <person name="Banfield J.F."/>
        </authorList>
    </citation>
    <scope>NUCLEOTIDE SEQUENCE [LARGE SCALE GENOMIC DNA]</scope>
    <source>
        <strain evidence="1">S2_009_000_R2_76</strain>
    </source>
</reference>
<name>A0A2W5FFI0_9SPHI</name>
<sequence>MKYCDANNEYQLLKQSPPTIDNEDIIIEWAEKYQPLFNRLLITPSPNEDAEIKTFRENYDNCYSFYWDLIEQNEQLAYGKRIIVFEEPFVNSNSFICTAVCYVRGKSDGFWRDIMQHSRIKGLYINYDIQTIFQQLYNMIVTPTIIYGFNKDKVLALIQPIEKGLPSEVGIASFLLLDEDYHYDDACEKLIVGIRVEFSGYSKSLC</sequence>
<evidence type="ECO:0000313" key="2">
    <source>
        <dbReference type="Proteomes" id="UP000249645"/>
    </source>
</evidence>
<comment type="caution">
    <text evidence="1">The sequence shown here is derived from an EMBL/GenBank/DDBJ whole genome shotgun (WGS) entry which is preliminary data.</text>
</comment>
<protein>
    <submittedName>
        <fullName evidence="1">Uncharacterized protein</fullName>
    </submittedName>
</protein>
<dbReference type="EMBL" id="QFOI01000004">
    <property type="protein sequence ID" value="PZP52437.1"/>
    <property type="molecule type" value="Genomic_DNA"/>
</dbReference>
<proteinExistence type="predicted"/>
<dbReference type="Proteomes" id="UP000249645">
    <property type="component" value="Unassembled WGS sequence"/>
</dbReference>
<dbReference type="AlphaFoldDB" id="A0A2W5FFI0"/>
<evidence type="ECO:0000313" key="1">
    <source>
        <dbReference type="EMBL" id="PZP52437.1"/>
    </source>
</evidence>
<gene>
    <name evidence="1" type="ORF">DI598_00610</name>
</gene>